<dbReference type="SUPFAM" id="SSF50978">
    <property type="entry name" value="WD40 repeat-like"/>
    <property type="match status" value="1"/>
</dbReference>
<dbReference type="PANTHER" id="PTHR13211">
    <property type="entry name" value="TELOMERASE CAJAL BODY PROTEIN 1"/>
    <property type="match status" value="1"/>
</dbReference>
<evidence type="ECO:0000256" key="3">
    <source>
        <dbReference type="PROSITE-ProRule" id="PRU00221"/>
    </source>
</evidence>
<evidence type="ECO:0008006" key="7">
    <source>
        <dbReference type="Google" id="ProtNLM"/>
    </source>
</evidence>
<evidence type="ECO:0000313" key="5">
    <source>
        <dbReference type="EMBL" id="KAL1408959.1"/>
    </source>
</evidence>
<dbReference type="Pfam" id="PF00400">
    <property type="entry name" value="WD40"/>
    <property type="match status" value="1"/>
</dbReference>
<feature type="compositionally biased region" description="Acidic residues" evidence="4">
    <location>
        <begin position="362"/>
        <end position="375"/>
    </location>
</feature>
<dbReference type="GeneID" id="95986816"/>
<dbReference type="InterPro" id="IPR036322">
    <property type="entry name" value="WD40_repeat_dom_sf"/>
</dbReference>
<name>A0ABR3Q2J9_9TREE</name>
<evidence type="ECO:0000256" key="2">
    <source>
        <dbReference type="ARBA" id="ARBA00022737"/>
    </source>
</evidence>
<dbReference type="Gene3D" id="2.130.10.10">
    <property type="entry name" value="YVTN repeat-like/Quinoprotein amine dehydrogenase"/>
    <property type="match status" value="1"/>
</dbReference>
<dbReference type="PROSITE" id="PS50082">
    <property type="entry name" value="WD_REPEATS_2"/>
    <property type="match status" value="1"/>
</dbReference>
<dbReference type="PANTHER" id="PTHR13211:SF0">
    <property type="entry name" value="TELOMERASE CAJAL BODY PROTEIN 1"/>
    <property type="match status" value="1"/>
</dbReference>
<dbReference type="InterPro" id="IPR051150">
    <property type="entry name" value="SWT21/TCAB1_mRNA_Telomere"/>
</dbReference>
<keyword evidence="1 3" id="KW-0853">WD repeat</keyword>
<dbReference type="InterPro" id="IPR015943">
    <property type="entry name" value="WD40/YVTN_repeat-like_dom_sf"/>
</dbReference>
<keyword evidence="6" id="KW-1185">Reference proteome</keyword>
<gene>
    <name evidence="5" type="ORF">Q8F55_005773</name>
</gene>
<dbReference type="PROSITE" id="PS00678">
    <property type="entry name" value="WD_REPEATS_1"/>
    <property type="match status" value="1"/>
</dbReference>
<comment type="caution">
    <text evidence="5">The sequence shown here is derived from an EMBL/GenBank/DDBJ whole genome shotgun (WGS) entry which is preliminary data.</text>
</comment>
<dbReference type="EMBL" id="JBBXJM010000004">
    <property type="protein sequence ID" value="KAL1408959.1"/>
    <property type="molecule type" value="Genomic_DNA"/>
</dbReference>
<sequence length="398" mass="42800">MAHDAEPETAQWPTAPLFNFGNAPTARATTSAAALASSTEALFFRSARWTPDCSAVLTTAEDHCLRVFGSDLAPSLAAPQPDAVHAAVWHPAASASTPETFCFVASVRDTPVRLIDAGDGRIRASYPIVDHRERFIAPHSLAFNVGADKLYCGFENAIEVIDIASPGYDNHERLKTNVTRRDKGGQRGIISALAFSQHSVGSYAAGSFGGSVVLYDEDTGVRAAGHLDGVEGGGVTQLAYHPLDGNTLFVASRRSDSIQVFDLRDTSAPVARLERSASTNQRIEFGLDPWGRYLASGDENGTLRVWDISDPTFSLLLEDKLHEDALHSVQLHPYRPLVLTAVGSRAYLENTVDDASSNASDSDSDGSDEDDDDEASSAAVRKPLDTRVVMWDFGDTTM</sequence>
<dbReference type="InterPro" id="IPR001680">
    <property type="entry name" value="WD40_rpt"/>
</dbReference>
<reference evidence="5 6" key="1">
    <citation type="submission" date="2023-08" db="EMBL/GenBank/DDBJ databases">
        <title>Annotated Genome Sequence of Vanrija albida AlHP1.</title>
        <authorList>
            <person name="Herzog R."/>
        </authorList>
    </citation>
    <scope>NUCLEOTIDE SEQUENCE [LARGE SCALE GENOMIC DNA]</scope>
    <source>
        <strain evidence="5 6">AlHP1</strain>
    </source>
</reference>
<feature type="repeat" description="WD" evidence="3">
    <location>
        <begin position="291"/>
        <end position="309"/>
    </location>
</feature>
<accession>A0ABR3Q2J9</accession>
<dbReference type="InterPro" id="IPR019775">
    <property type="entry name" value="WD40_repeat_CS"/>
</dbReference>
<evidence type="ECO:0000256" key="1">
    <source>
        <dbReference type="ARBA" id="ARBA00022574"/>
    </source>
</evidence>
<keyword evidence="2" id="KW-0677">Repeat</keyword>
<dbReference type="RefSeq" id="XP_069208903.1">
    <property type="nucleotide sequence ID" value="XM_069354261.1"/>
</dbReference>
<organism evidence="5 6">
    <name type="scientific">Vanrija albida</name>
    <dbReference type="NCBI Taxonomy" id="181172"/>
    <lineage>
        <taxon>Eukaryota</taxon>
        <taxon>Fungi</taxon>
        <taxon>Dikarya</taxon>
        <taxon>Basidiomycota</taxon>
        <taxon>Agaricomycotina</taxon>
        <taxon>Tremellomycetes</taxon>
        <taxon>Trichosporonales</taxon>
        <taxon>Trichosporonaceae</taxon>
        <taxon>Vanrija</taxon>
    </lineage>
</organism>
<proteinExistence type="predicted"/>
<feature type="region of interest" description="Disordered" evidence="4">
    <location>
        <begin position="352"/>
        <end position="381"/>
    </location>
</feature>
<dbReference type="SMART" id="SM00320">
    <property type="entry name" value="WD40"/>
    <property type="match status" value="4"/>
</dbReference>
<evidence type="ECO:0000313" key="6">
    <source>
        <dbReference type="Proteomes" id="UP001565368"/>
    </source>
</evidence>
<dbReference type="Proteomes" id="UP001565368">
    <property type="component" value="Unassembled WGS sequence"/>
</dbReference>
<evidence type="ECO:0000256" key="4">
    <source>
        <dbReference type="SAM" id="MobiDB-lite"/>
    </source>
</evidence>
<protein>
    <recommendedName>
        <fullName evidence="7">Anaphase-promoting complex subunit 4 WD40 domain-containing protein</fullName>
    </recommendedName>
</protein>